<dbReference type="SUPFAM" id="SSF53756">
    <property type="entry name" value="UDP-Glycosyltransferase/glycogen phosphorylase"/>
    <property type="match status" value="1"/>
</dbReference>
<name>A0A5N6AQ10_9ACTN</name>
<evidence type="ECO:0000256" key="1">
    <source>
        <dbReference type="SAM" id="MobiDB-lite"/>
    </source>
</evidence>
<evidence type="ECO:0000313" key="3">
    <source>
        <dbReference type="Proteomes" id="UP000314251"/>
    </source>
</evidence>
<organism evidence="2 3">
    <name type="scientific">Streptomyces mimosae</name>
    <dbReference type="NCBI Taxonomy" id="2586635"/>
    <lineage>
        <taxon>Bacteria</taxon>
        <taxon>Bacillati</taxon>
        <taxon>Actinomycetota</taxon>
        <taxon>Actinomycetes</taxon>
        <taxon>Kitasatosporales</taxon>
        <taxon>Streptomycetaceae</taxon>
        <taxon>Streptomyces</taxon>
    </lineage>
</organism>
<sequence length="552" mass="57414">MLSRTVTSVVRVLETLPAVVRGDPRIGVVFAHDPASAFQDGVSRLLEENDCRVLPAARLAEVRPDLILSASENVPDAGGCPVLVLPHGVGFQKFVPAPAGPGVRVSGVVQDRLLENGRTWLAVSHPDQRAQVEEAHPAAKGRTLLIGDPCFDELRTSLPRAADLRRGLGVPDGARLVVLSSTWGPASLLGSDPRLAGRLLARLPYDGYRVAAILHPNIWAAHGAWQIRALLAPALDAGLLLMPTAHAWRSALVAADAVVGDHGSVTLYGAALGKPTLLGAFGAGEVVPGTAVERLGRIAPRLVAGADLAGQIERAVREQGPDRYASVRRAAFDRPGDAVARLRTAIYGLLDLDEPDAPPPRPALPVTGARATEVSSWLVTGSLATRDGRPTVTVERHPAAVVGELAATDDRHVVHLACLETEPDQRLVESSSVIVGRDPAADEAGARAWIAGTLARLPGARAAAVPLGTPGPPSRHLVGLRDGRLVEADGGPADGGPDDHADGPDAGLAAALVYTLLRAGTPSLAGEFGLRVAPGRAHRLRLRAHAGDAPQG</sequence>
<dbReference type="Proteomes" id="UP000314251">
    <property type="component" value="Unassembled WGS sequence"/>
</dbReference>
<keyword evidence="3" id="KW-1185">Reference proteome</keyword>
<gene>
    <name evidence="2" type="ORF">FH607_004420</name>
</gene>
<proteinExistence type="predicted"/>
<evidence type="ECO:0000313" key="2">
    <source>
        <dbReference type="EMBL" id="KAB8170000.1"/>
    </source>
</evidence>
<feature type="region of interest" description="Disordered" evidence="1">
    <location>
        <begin position="485"/>
        <end position="504"/>
    </location>
</feature>
<accession>A0A5N6AQ10</accession>
<dbReference type="AlphaFoldDB" id="A0A5N6AQ10"/>
<protein>
    <recommendedName>
        <fullName evidence="4">Translation initiation factor 2</fullName>
    </recommendedName>
</protein>
<comment type="caution">
    <text evidence="2">The sequence shown here is derived from an EMBL/GenBank/DDBJ whole genome shotgun (WGS) entry which is preliminary data.</text>
</comment>
<dbReference type="OrthoDB" id="3661391at2"/>
<evidence type="ECO:0008006" key="4">
    <source>
        <dbReference type="Google" id="ProtNLM"/>
    </source>
</evidence>
<dbReference type="EMBL" id="VDLY02000002">
    <property type="protein sequence ID" value="KAB8170000.1"/>
    <property type="molecule type" value="Genomic_DNA"/>
</dbReference>
<reference evidence="2" key="1">
    <citation type="submission" date="2019-10" db="EMBL/GenBank/DDBJ databases">
        <title>Nonomuraea sp. nov., isolated from Phyllanthus amarus.</title>
        <authorList>
            <person name="Klykleung N."/>
            <person name="Tanasupawat S."/>
        </authorList>
    </citation>
    <scope>NUCLEOTIDE SEQUENCE [LARGE SCALE GENOMIC DNA]</scope>
    <source>
        <strain evidence="2">3MP-10</strain>
    </source>
</reference>